<keyword evidence="5 7" id="KW-0413">Isomerase</keyword>
<accession>A0A3D9R0M4</accession>
<dbReference type="GO" id="GO:0019262">
    <property type="term" value="P:N-acetylneuraminate catabolic process"/>
    <property type="evidence" value="ECO:0007669"/>
    <property type="project" value="UniProtKB-UniRule"/>
</dbReference>
<dbReference type="GO" id="GO:0005975">
    <property type="term" value="P:carbohydrate metabolic process"/>
    <property type="evidence" value="ECO:0007669"/>
    <property type="project" value="UniProtKB-UniRule"/>
</dbReference>
<dbReference type="Proteomes" id="UP000256304">
    <property type="component" value="Unassembled WGS sequence"/>
</dbReference>
<dbReference type="UniPathway" id="UPA00629">
    <property type="reaction ID" value="UER00682"/>
</dbReference>
<comment type="similarity">
    <text evidence="4 7">Belongs to the NanE family.</text>
</comment>
<dbReference type="NCBIfam" id="NF002231">
    <property type="entry name" value="PRK01130.1"/>
    <property type="match status" value="1"/>
</dbReference>
<evidence type="ECO:0000256" key="1">
    <source>
        <dbReference type="ARBA" id="ARBA00000056"/>
    </source>
</evidence>
<dbReference type="GO" id="GO:0006053">
    <property type="term" value="P:N-acetylmannosamine catabolic process"/>
    <property type="evidence" value="ECO:0007669"/>
    <property type="project" value="TreeGrafter"/>
</dbReference>
<dbReference type="InterPro" id="IPR011060">
    <property type="entry name" value="RibuloseP-bd_barrel"/>
</dbReference>
<dbReference type="Gene3D" id="3.20.20.70">
    <property type="entry name" value="Aldolase class I"/>
    <property type="match status" value="1"/>
</dbReference>
<dbReference type="GO" id="GO:0005829">
    <property type="term" value="C:cytosol"/>
    <property type="evidence" value="ECO:0007669"/>
    <property type="project" value="TreeGrafter"/>
</dbReference>
<evidence type="ECO:0000256" key="6">
    <source>
        <dbReference type="ARBA" id="ARBA00023277"/>
    </source>
</evidence>
<dbReference type="CDD" id="cd04729">
    <property type="entry name" value="NanE"/>
    <property type="match status" value="1"/>
</dbReference>
<dbReference type="InterPro" id="IPR007260">
    <property type="entry name" value="NanE"/>
</dbReference>
<reference evidence="8 9" key="1">
    <citation type="submission" date="2018-08" db="EMBL/GenBank/DDBJ databases">
        <title>Genomic Encyclopedia of Type Strains, Phase III (KMG-III): the genomes of soil and plant-associated and newly described type strains.</title>
        <authorList>
            <person name="Whitman W."/>
        </authorList>
    </citation>
    <scope>NUCLEOTIDE SEQUENCE [LARGE SCALE GENOMIC DNA]</scope>
    <source>
        <strain evidence="8 9">CGMCC 1.10966</strain>
    </source>
</reference>
<comment type="catalytic activity">
    <reaction evidence="1 7">
        <text>an N-acyl-D-glucosamine 6-phosphate = an N-acyl-D-mannosamine 6-phosphate</text>
        <dbReference type="Rhea" id="RHEA:23932"/>
        <dbReference type="ChEBI" id="CHEBI:57599"/>
        <dbReference type="ChEBI" id="CHEBI:57666"/>
        <dbReference type="EC" id="5.1.3.9"/>
    </reaction>
</comment>
<comment type="caution">
    <text evidence="8">The sequence shown here is derived from an EMBL/GenBank/DDBJ whole genome shotgun (WGS) entry which is preliminary data.</text>
</comment>
<dbReference type="HAMAP" id="MF_01235">
    <property type="entry name" value="ManNAc6P_epimer"/>
    <property type="match status" value="1"/>
</dbReference>
<dbReference type="PANTHER" id="PTHR36204:SF1">
    <property type="entry name" value="N-ACETYLMANNOSAMINE-6-PHOSPHATE 2-EPIMERASE-RELATED"/>
    <property type="match status" value="1"/>
</dbReference>
<organism evidence="8 9">
    <name type="scientific">Paenibacillus taihuensis</name>
    <dbReference type="NCBI Taxonomy" id="1156355"/>
    <lineage>
        <taxon>Bacteria</taxon>
        <taxon>Bacillati</taxon>
        <taxon>Bacillota</taxon>
        <taxon>Bacilli</taxon>
        <taxon>Bacillales</taxon>
        <taxon>Paenibacillaceae</taxon>
        <taxon>Paenibacillus</taxon>
    </lineage>
</organism>
<evidence type="ECO:0000256" key="3">
    <source>
        <dbReference type="ARBA" id="ARBA00005081"/>
    </source>
</evidence>
<gene>
    <name evidence="7" type="primary">nanE</name>
    <name evidence="8" type="ORF">A8990_14334</name>
</gene>
<dbReference type="Pfam" id="PF04131">
    <property type="entry name" value="NanE"/>
    <property type="match status" value="1"/>
</dbReference>
<sequence>MNPLFKSRGIIVSCQAYPGDPMYDESSMLNMARAAEQGGAIGIRANGERDIRNIARNVSIPVIGLIKRNIPGSEIYITPAWEDAEAIIAAGAKIVAMDVTMREHRNEIVRHMIHNIHACGALVMADVSTLEEGIMAERLGADYVSTTLSGYTSYSLQLEGPDIALVAKLCKRLEVPVIAEGRIWTPEDAVKALEAGAEYVVVGSAITRPEQITARFAQQALTYLMQGKAASR</sequence>
<dbReference type="EC" id="5.1.3.9" evidence="7"/>
<comment type="function">
    <text evidence="2 7">Converts N-acetylmannosamine-6-phosphate (ManNAc-6-P) to N-acetylglucosamine-6-phosphate (GlcNAc-6-P).</text>
</comment>
<comment type="pathway">
    <text evidence="3 7">Amino-sugar metabolism; N-acetylneuraminate degradation; D-fructose 6-phosphate from N-acetylneuraminate: step 3/5.</text>
</comment>
<dbReference type="OrthoDB" id="9781704at2"/>
<dbReference type="GO" id="GO:0047465">
    <property type="term" value="F:N-acylglucosamine-6-phosphate 2-epimerase activity"/>
    <property type="evidence" value="ECO:0007669"/>
    <property type="project" value="UniProtKB-EC"/>
</dbReference>
<evidence type="ECO:0000256" key="2">
    <source>
        <dbReference type="ARBA" id="ARBA00002147"/>
    </source>
</evidence>
<evidence type="ECO:0000256" key="5">
    <source>
        <dbReference type="ARBA" id="ARBA00023235"/>
    </source>
</evidence>
<name>A0A3D9R0M4_9BACL</name>
<dbReference type="EMBL" id="QTTN01000043">
    <property type="protein sequence ID" value="REE67329.1"/>
    <property type="molecule type" value="Genomic_DNA"/>
</dbReference>
<dbReference type="SUPFAM" id="SSF51366">
    <property type="entry name" value="Ribulose-phoshate binding barrel"/>
    <property type="match status" value="1"/>
</dbReference>
<evidence type="ECO:0000256" key="4">
    <source>
        <dbReference type="ARBA" id="ARBA00007439"/>
    </source>
</evidence>
<dbReference type="InterPro" id="IPR013785">
    <property type="entry name" value="Aldolase_TIM"/>
</dbReference>
<keyword evidence="6 7" id="KW-0119">Carbohydrate metabolism</keyword>
<dbReference type="FunFam" id="3.20.20.70:FF:000035">
    <property type="entry name" value="Putative N-acetylmannosamine-6-phosphate 2-epimerase"/>
    <property type="match status" value="1"/>
</dbReference>
<evidence type="ECO:0000313" key="9">
    <source>
        <dbReference type="Proteomes" id="UP000256304"/>
    </source>
</evidence>
<dbReference type="PANTHER" id="PTHR36204">
    <property type="entry name" value="N-ACETYLMANNOSAMINE-6-PHOSPHATE 2-EPIMERASE-RELATED"/>
    <property type="match status" value="1"/>
</dbReference>
<proteinExistence type="inferred from homology"/>
<dbReference type="RefSeq" id="WP_116191947.1">
    <property type="nucleotide sequence ID" value="NZ_QTTN01000043.1"/>
</dbReference>
<evidence type="ECO:0000256" key="7">
    <source>
        <dbReference type="HAMAP-Rule" id="MF_01235"/>
    </source>
</evidence>
<evidence type="ECO:0000313" key="8">
    <source>
        <dbReference type="EMBL" id="REE67329.1"/>
    </source>
</evidence>
<keyword evidence="9" id="KW-1185">Reference proteome</keyword>
<dbReference type="AlphaFoldDB" id="A0A3D9R0M4"/>
<protein>
    <recommendedName>
        <fullName evidence="7">Putative N-acetylmannosamine-6-phosphate 2-epimerase</fullName>
        <ecNumber evidence="7">5.1.3.9</ecNumber>
    </recommendedName>
    <alternativeName>
        <fullName evidence="7">ManNAc-6-P epimerase</fullName>
    </alternativeName>
</protein>